<dbReference type="RefSeq" id="WP_120259713.1">
    <property type="nucleotide sequence ID" value="NZ_RAPY01000002.1"/>
</dbReference>
<accession>A0A420B7D4</accession>
<dbReference type="PANTHER" id="PTHR43333">
    <property type="entry name" value="2-HACID_DH_C DOMAIN-CONTAINING PROTEIN"/>
    <property type="match status" value="1"/>
</dbReference>
<evidence type="ECO:0000256" key="1">
    <source>
        <dbReference type="ARBA" id="ARBA00023002"/>
    </source>
</evidence>
<feature type="domain" description="D-isomer specific 2-hydroxyacid dehydrogenase NAD-binding" evidence="3">
    <location>
        <begin position="101"/>
        <end position="273"/>
    </location>
</feature>
<dbReference type="SUPFAM" id="SSF51735">
    <property type="entry name" value="NAD(P)-binding Rossmann-fold domains"/>
    <property type="match status" value="1"/>
</dbReference>
<reference evidence="4 5" key="1">
    <citation type="submission" date="2018-09" db="EMBL/GenBank/DDBJ databases">
        <title>Genomic Encyclopedia of Type Strains, Phase III (KMG-III): the genomes of soil and plant-associated and newly described type strains.</title>
        <authorList>
            <person name="Whitman W."/>
        </authorList>
    </citation>
    <scope>NUCLEOTIDE SEQUENCE [LARGE SCALE GENOMIC DNA]</scope>
    <source>
        <strain evidence="4 5">CECT 7938</strain>
    </source>
</reference>
<dbReference type="Gene3D" id="3.40.50.720">
    <property type="entry name" value="NAD(P)-binding Rossmann-like Domain"/>
    <property type="match status" value="2"/>
</dbReference>
<organism evidence="4 5">
    <name type="scientific">Sphingobacterium detergens</name>
    <dbReference type="NCBI Taxonomy" id="1145106"/>
    <lineage>
        <taxon>Bacteria</taxon>
        <taxon>Pseudomonadati</taxon>
        <taxon>Bacteroidota</taxon>
        <taxon>Sphingobacteriia</taxon>
        <taxon>Sphingobacteriales</taxon>
        <taxon>Sphingobacteriaceae</taxon>
        <taxon>Sphingobacterium</taxon>
    </lineage>
</organism>
<dbReference type="OrthoDB" id="9805416at2"/>
<dbReference type="AlphaFoldDB" id="A0A420B7D4"/>
<evidence type="ECO:0000313" key="5">
    <source>
        <dbReference type="Proteomes" id="UP000286246"/>
    </source>
</evidence>
<dbReference type="GO" id="GO:0016616">
    <property type="term" value="F:oxidoreductase activity, acting on the CH-OH group of donors, NAD or NADP as acceptor"/>
    <property type="evidence" value="ECO:0007669"/>
    <property type="project" value="UniProtKB-ARBA"/>
</dbReference>
<keyword evidence="4" id="KW-0670">Pyruvate</keyword>
<proteinExistence type="predicted"/>
<keyword evidence="1" id="KW-0560">Oxidoreductase</keyword>
<evidence type="ECO:0000256" key="2">
    <source>
        <dbReference type="ARBA" id="ARBA00023027"/>
    </source>
</evidence>
<dbReference type="PROSITE" id="PS00671">
    <property type="entry name" value="D_2_HYDROXYACID_DH_3"/>
    <property type="match status" value="1"/>
</dbReference>
<sequence length="308" mass="34375">MSIALVLSSGRAEEWKFEINKHLPEINVEIYPEIENNEEIELALCWKPEADYYTHFPNLKVIQSGGAGIDHLFPESIPSHIQTCRIVDPMLKSDMFEHVLTCLMHSMKNFSAYAIEKAKQHWQPLVYKSIGQTCVTILGLGEIGGYVAERLAQLGFKVNGWSNSAKNLKGVNSFTGIAGLGLAVEKTDFIVNVLPLTDATRGILNHDLFSLCPKGTVLLNVGRGEHLVDEDLLEAIAEKQIANAYLDVFHQEPLAQDHPFWNCSSVFITPHVASRTNISSSVLQVVDNYRRMTEGRPLLNEVSLEKGY</sequence>
<dbReference type="Proteomes" id="UP000286246">
    <property type="component" value="Unassembled WGS sequence"/>
</dbReference>
<name>A0A420B7D4_SPHD1</name>
<dbReference type="InterPro" id="IPR029753">
    <property type="entry name" value="D-isomer_DH_CS"/>
</dbReference>
<dbReference type="PANTHER" id="PTHR43333:SF1">
    <property type="entry name" value="D-ISOMER SPECIFIC 2-HYDROXYACID DEHYDROGENASE NAD-BINDING DOMAIN-CONTAINING PROTEIN"/>
    <property type="match status" value="1"/>
</dbReference>
<keyword evidence="5" id="KW-1185">Reference proteome</keyword>
<comment type="caution">
    <text evidence="4">The sequence shown here is derived from an EMBL/GenBank/DDBJ whole genome shotgun (WGS) entry which is preliminary data.</text>
</comment>
<dbReference type="InterPro" id="IPR006140">
    <property type="entry name" value="D-isomer_DH_NAD-bd"/>
</dbReference>
<evidence type="ECO:0000259" key="3">
    <source>
        <dbReference type="Pfam" id="PF02826"/>
    </source>
</evidence>
<dbReference type="GO" id="GO:0051287">
    <property type="term" value="F:NAD binding"/>
    <property type="evidence" value="ECO:0007669"/>
    <property type="project" value="InterPro"/>
</dbReference>
<evidence type="ECO:0000313" key="4">
    <source>
        <dbReference type="EMBL" id="RKE52700.1"/>
    </source>
</evidence>
<keyword evidence="2" id="KW-0520">NAD</keyword>
<gene>
    <name evidence="4" type="ORF">DFQ12_2942</name>
</gene>
<dbReference type="EMBL" id="RAPY01000002">
    <property type="protein sequence ID" value="RKE52700.1"/>
    <property type="molecule type" value="Genomic_DNA"/>
</dbReference>
<dbReference type="CDD" id="cd12164">
    <property type="entry name" value="GDH_like_2"/>
    <property type="match status" value="1"/>
</dbReference>
<dbReference type="InterPro" id="IPR036291">
    <property type="entry name" value="NAD(P)-bd_dom_sf"/>
</dbReference>
<dbReference type="SUPFAM" id="SSF52283">
    <property type="entry name" value="Formate/glycerate dehydrogenase catalytic domain-like"/>
    <property type="match status" value="1"/>
</dbReference>
<protein>
    <submittedName>
        <fullName evidence="4">Glyoxylate/hydroxypyruvate reductase A</fullName>
    </submittedName>
</protein>
<dbReference type="Pfam" id="PF02826">
    <property type="entry name" value="2-Hacid_dh_C"/>
    <property type="match status" value="1"/>
</dbReference>